<dbReference type="PROSITE" id="PS00189">
    <property type="entry name" value="LIPOYL"/>
    <property type="match status" value="1"/>
</dbReference>
<organism evidence="8">
    <name type="scientific">marine metagenome</name>
    <dbReference type="NCBI Taxonomy" id="408172"/>
    <lineage>
        <taxon>unclassified sequences</taxon>
        <taxon>metagenomes</taxon>
        <taxon>ecological metagenomes</taxon>
    </lineage>
</organism>
<dbReference type="Pfam" id="PF02817">
    <property type="entry name" value="E3_binding"/>
    <property type="match status" value="1"/>
</dbReference>
<dbReference type="SUPFAM" id="SSF51230">
    <property type="entry name" value="Single hybrid motif"/>
    <property type="match status" value="1"/>
</dbReference>
<dbReference type="Pfam" id="PF00364">
    <property type="entry name" value="Biotin_lipoyl"/>
    <property type="match status" value="1"/>
</dbReference>
<evidence type="ECO:0000256" key="5">
    <source>
        <dbReference type="ARBA" id="ARBA00023315"/>
    </source>
</evidence>
<dbReference type="InterPro" id="IPR004167">
    <property type="entry name" value="PSBD"/>
</dbReference>
<dbReference type="SUPFAM" id="SSF52777">
    <property type="entry name" value="CoA-dependent acyltransferases"/>
    <property type="match status" value="1"/>
</dbReference>
<feature type="domain" description="Lipoyl-binding" evidence="6">
    <location>
        <begin position="2"/>
        <end position="77"/>
    </location>
</feature>
<reference evidence="8" key="1">
    <citation type="submission" date="2018-05" db="EMBL/GenBank/DDBJ databases">
        <authorList>
            <person name="Lanie J.A."/>
            <person name="Ng W.-L."/>
            <person name="Kazmierczak K.M."/>
            <person name="Andrzejewski T.M."/>
            <person name="Davidsen T.M."/>
            <person name="Wayne K.J."/>
            <person name="Tettelin H."/>
            <person name="Glass J.I."/>
            <person name="Rusch D."/>
            <person name="Podicherti R."/>
            <person name="Tsui H.-C.T."/>
            <person name="Winkler M.E."/>
        </authorList>
    </citation>
    <scope>NUCLEOTIDE SEQUENCE</scope>
</reference>
<comment type="cofactor">
    <cofactor evidence="1">
        <name>(R)-lipoate</name>
        <dbReference type="ChEBI" id="CHEBI:83088"/>
    </cofactor>
</comment>
<keyword evidence="4" id="KW-0450">Lipoyl</keyword>
<dbReference type="PROSITE" id="PS51826">
    <property type="entry name" value="PSBD"/>
    <property type="match status" value="1"/>
</dbReference>
<evidence type="ECO:0000259" key="7">
    <source>
        <dbReference type="PROSITE" id="PS51826"/>
    </source>
</evidence>
<accession>A0A381Z2E8</accession>
<dbReference type="InterPro" id="IPR023213">
    <property type="entry name" value="CAT-like_dom_sf"/>
</dbReference>
<dbReference type="GO" id="GO:0016407">
    <property type="term" value="F:acetyltransferase activity"/>
    <property type="evidence" value="ECO:0007669"/>
    <property type="project" value="TreeGrafter"/>
</dbReference>
<evidence type="ECO:0008006" key="9">
    <source>
        <dbReference type="Google" id="ProtNLM"/>
    </source>
</evidence>
<dbReference type="InterPro" id="IPR000089">
    <property type="entry name" value="Biotin_lipoyl"/>
</dbReference>
<feature type="domain" description="Peripheral subunit-binding (PSBD)" evidence="7">
    <location>
        <begin position="126"/>
        <end position="166"/>
    </location>
</feature>
<evidence type="ECO:0000256" key="2">
    <source>
        <dbReference type="ARBA" id="ARBA00007317"/>
    </source>
</evidence>
<dbReference type="Gene3D" id="2.40.50.100">
    <property type="match status" value="1"/>
</dbReference>
<gene>
    <name evidence="8" type="ORF">METZ01_LOCUS136178</name>
</gene>
<dbReference type="InterPro" id="IPR036625">
    <property type="entry name" value="E3-bd_dom_sf"/>
</dbReference>
<evidence type="ECO:0000259" key="6">
    <source>
        <dbReference type="PROSITE" id="PS50968"/>
    </source>
</evidence>
<dbReference type="InterPro" id="IPR050743">
    <property type="entry name" value="2-oxoacid_DH_E2_comp"/>
</dbReference>
<name>A0A381Z2E8_9ZZZZ</name>
<dbReference type="GO" id="GO:0005737">
    <property type="term" value="C:cytoplasm"/>
    <property type="evidence" value="ECO:0007669"/>
    <property type="project" value="TreeGrafter"/>
</dbReference>
<dbReference type="PANTHER" id="PTHR43178:SF5">
    <property type="entry name" value="LIPOAMIDE ACYLTRANSFERASE COMPONENT OF BRANCHED-CHAIN ALPHA-KETO ACID DEHYDROGENASE COMPLEX, MITOCHONDRIAL"/>
    <property type="match status" value="1"/>
</dbReference>
<dbReference type="Pfam" id="PF00198">
    <property type="entry name" value="2-oxoacid_dh"/>
    <property type="match status" value="1"/>
</dbReference>
<dbReference type="PROSITE" id="PS50968">
    <property type="entry name" value="BIOTINYL_LIPOYL"/>
    <property type="match status" value="1"/>
</dbReference>
<protein>
    <recommendedName>
        <fullName evidence="9">Dihydrolipoamide acetyltransferase component of pyruvate dehydrogenase complex</fullName>
    </recommendedName>
</protein>
<dbReference type="Gene3D" id="3.30.559.10">
    <property type="entry name" value="Chloramphenicol acetyltransferase-like domain"/>
    <property type="match status" value="1"/>
</dbReference>
<evidence type="ECO:0000256" key="4">
    <source>
        <dbReference type="ARBA" id="ARBA00022823"/>
    </source>
</evidence>
<dbReference type="InterPro" id="IPR003016">
    <property type="entry name" value="2-oxoA_DH_lipoyl-BS"/>
</dbReference>
<proteinExistence type="inferred from homology"/>
<keyword evidence="5" id="KW-0012">Acyltransferase</keyword>
<comment type="similarity">
    <text evidence="2">Belongs to the 2-oxoacid dehydrogenase family.</text>
</comment>
<evidence type="ECO:0000256" key="1">
    <source>
        <dbReference type="ARBA" id="ARBA00001938"/>
    </source>
</evidence>
<keyword evidence="3" id="KW-0808">Transferase</keyword>
<dbReference type="Gene3D" id="4.10.320.10">
    <property type="entry name" value="E3-binding domain"/>
    <property type="match status" value="1"/>
</dbReference>
<dbReference type="AlphaFoldDB" id="A0A381Z2E8"/>
<dbReference type="SUPFAM" id="SSF47005">
    <property type="entry name" value="Peripheral subunit-binding domain of 2-oxo acid dehydrogenase complex"/>
    <property type="match status" value="1"/>
</dbReference>
<sequence length="416" mass="46382">MIIEIVMPKMGESITEGTIIEWRKKPGEAIEKDEILLEIGTDKVDSEIPSSHKGIITELLAKPNDVIDVGKVIARIETEEKLGVQIIEETKDETIDNDEPLLETVETQKKVNFVEKKEGISGGKKFFTPVVLKIAKDEDISRSDLESMEGTGRDGRVTKKDILAFIGKKQKIKSVKETERVLKDDAVEMDHMRKLIADHMRKSLDTSAHVYVITDVNMTEISNYLDQFEISFKEREGFKLTYTPFILSAVVKALQLFPEMNASIDGSSIIYHKHINIGIAVALDNGLMVPVISNCEELNFLGLCRKVYDVAIRTREKRLFPDELQGSTFSITNYGVFNVTMGTPIINQPNVGILGVGAVKKQPVVIESTKGDSIGIRSMMNLSLGFDHRLIDGAGGSKFIDTVRNNLETINLDQLL</sequence>
<evidence type="ECO:0000313" key="8">
    <source>
        <dbReference type="EMBL" id="SVA83324.1"/>
    </source>
</evidence>
<dbReference type="EMBL" id="UINC01019660">
    <property type="protein sequence ID" value="SVA83324.1"/>
    <property type="molecule type" value="Genomic_DNA"/>
</dbReference>
<dbReference type="InterPro" id="IPR011053">
    <property type="entry name" value="Single_hybrid_motif"/>
</dbReference>
<dbReference type="CDD" id="cd06849">
    <property type="entry name" value="lipoyl_domain"/>
    <property type="match status" value="1"/>
</dbReference>
<dbReference type="InterPro" id="IPR001078">
    <property type="entry name" value="2-oxoacid_DH_actylTfrase"/>
</dbReference>
<dbReference type="GO" id="GO:0031405">
    <property type="term" value="F:lipoic acid binding"/>
    <property type="evidence" value="ECO:0007669"/>
    <property type="project" value="TreeGrafter"/>
</dbReference>
<dbReference type="PANTHER" id="PTHR43178">
    <property type="entry name" value="DIHYDROLIPOAMIDE ACETYLTRANSFERASE COMPONENT OF PYRUVATE DEHYDROGENASE COMPLEX"/>
    <property type="match status" value="1"/>
</dbReference>
<evidence type="ECO:0000256" key="3">
    <source>
        <dbReference type="ARBA" id="ARBA00022679"/>
    </source>
</evidence>